<evidence type="ECO:0000313" key="2">
    <source>
        <dbReference type="Proteomes" id="UP000593568"/>
    </source>
</evidence>
<comment type="caution">
    <text evidence="1">The sequence shown here is derived from an EMBL/GenBank/DDBJ whole genome shotgun (WGS) entry which is preliminary data.</text>
</comment>
<sequence length="83" mass="9364">KPYLFGHPSVTSVAQRFSNASQPLKETPDVPIETYQKEIINLLVQDFNDVQDQQDVIKEKKTGDCFGPTVTWNKNSSLVESSH</sequence>
<keyword evidence="2" id="KW-1185">Reference proteome</keyword>
<proteinExistence type="predicted"/>
<reference evidence="1 2" key="1">
    <citation type="journal article" date="2019" name="Genome Biol. Evol.">
        <title>Insights into the evolution of the New World diploid cottons (Gossypium, subgenus Houzingenia) based on genome sequencing.</title>
        <authorList>
            <person name="Grover C.E."/>
            <person name="Arick M.A. 2nd"/>
            <person name="Thrash A."/>
            <person name="Conover J.L."/>
            <person name="Sanders W.S."/>
            <person name="Peterson D.G."/>
            <person name="Frelichowski J.E."/>
            <person name="Scheffler J.A."/>
            <person name="Scheffler B.E."/>
            <person name="Wendel J.F."/>
        </authorList>
    </citation>
    <scope>NUCLEOTIDE SEQUENCE [LARGE SCALE GENOMIC DNA]</scope>
    <source>
        <strain evidence="1">8</strain>
        <tissue evidence="1">Leaf</tissue>
    </source>
</reference>
<dbReference type="Proteomes" id="UP000593568">
    <property type="component" value="Unassembled WGS sequence"/>
</dbReference>
<name>A0A7J9FHW4_9ROSI</name>
<organism evidence="1 2">
    <name type="scientific">Gossypium trilobum</name>
    <dbReference type="NCBI Taxonomy" id="34281"/>
    <lineage>
        <taxon>Eukaryota</taxon>
        <taxon>Viridiplantae</taxon>
        <taxon>Streptophyta</taxon>
        <taxon>Embryophyta</taxon>
        <taxon>Tracheophyta</taxon>
        <taxon>Spermatophyta</taxon>
        <taxon>Magnoliopsida</taxon>
        <taxon>eudicotyledons</taxon>
        <taxon>Gunneridae</taxon>
        <taxon>Pentapetalae</taxon>
        <taxon>rosids</taxon>
        <taxon>malvids</taxon>
        <taxon>Malvales</taxon>
        <taxon>Malvaceae</taxon>
        <taxon>Malvoideae</taxon>
        <taxon>Gossypium</taxon>
    </lineage>
</organism>
<feature type="non-terminal residue" evidence="1">
    <location>
        <position position="1"/>
    </location>
</feature>
<dbReference type="EMBL" id="JABEZW010216217">
    <property type="protein sequence ID" value="MBA0784771.1"/>
    <property type="molecule type" value="Genomic_DNA"/>
</dbReference>
<protein>
    <submittedName>
        <fullName evidence="1">Uncharacterized protein</fullName>
    </submittedName>
</protein>
<accession>A0A7J9FHW4</accession>
<gene>
    <name evidence="1" type="ORF">Gotri_025120</name>
</gene>
<dbReference type="AlphaFoldDB" id="A0A7J9FHW4"/>
<evidence type="ECO:0000313" key="1">
    <source>
        <dbReference type="EMBL" id="MBA0784771.1"/>
    </source>
</evidence>